<keyword evidence="3" id="KW-1185">Reference proteome</keyword>
<dbReference type="InterPro" id="IPR015289">
    <property type="entry name" value="A-L-arabinofuranosidase_B_cat"/>
</dbReference>
<dbReference type="Pfam" id="PF09206">
    <property type="entry name" value="ArabFuran-catal"/>
    <property type="match status" value="1"/>
</dbReference>
<evidence type="ECO:0000259" key="1">
    <source>
        <dbReference type="Pfam" id="PF09206"/>
    </source>
</evidence>
<protein>
    <recommendedName>
        <fullName evidence="1">Alpha-L-arabinofuranosidase B catalytic domain-containing protein</fullName>
    </recommendedName>
</protein>
<proteinExistence type="predicted"/>
<reference evidence="2 3" key="1">
    <citation type="submission" date="2016-03" db="EMBL/GenBank/DDBJ databases">
        <title>Niastella vici sp. nov., isolated from farmland soil.</title>
        <authorList>
            <person name="Chen L."/>
            <person name="Wang D."/>
            <person name="Yang S."/>
            <person name="Wang G."/>
        </authorList>
    </citation>
    <scope>NUCLEOTIDE SEQUENCE [LARGE SCALE GENOMIC DNA]</scope>
    <source>
        <strain evidence="2 3">DJ57</strain>
    </source>
</reference>
<gene>
    <name evidence="2" type="ORF">A3860_11600</name>
</gene>
<evidence type="ECO:0000313" key="2">
    <source>
        <dbReference type="EMBL" id="OQP57198.1"/>
    </source>
</evidence>
<dbReference type="GO" id="GO:0031221">
    <property type="term" value="P:arabinan metabolic process"/>
    <property type="evidence" value="ECO:0007669"/>
    <property type="project" value="InterPro"/>
</dbReference>
<dbReference type="EMBL" id="LVYD01000124">
    <property type="protein sequence ID" value="OQP57198.1"/>
    <property type="molecule type" value="Genomic_DNA"/>
</dbReference>
<dbReference type="Gene3D" id="2.60.120.200">
    <property type="match status" value="1"/>
</dbReference>
<dbReference type="InterPro" id="IPR026444">
    <property type="entry name" value="Secre_tail"/>
</dbReference>
<feature type="domain" description="Alpha-L-arabinofuranosidase B catalytic" evidence="1">
    <location>
        <begin position="45"/>
        <end position="117"/>
    </location>
</feature>
<dbReference type="Proteomes" id="UP000192796">
    <property type="component" value="Unassembled WGS sequence"/>
</dbReference>
<dbReference type="NCBIfam" id="TIGR04183">
    <property type="entry name" value="Por_Secre_tail"/>
    <property type="match status" value="1"/>
</dbReference>
<accession>A0A1V9FFR7</accession>
<dbReference type="AlphaFoldDB" id="A0A1V9FFR7"/>
<evidence type="ECO:0000313" key="3">
    <source>
        <dbReference type="Proteomes" id="UP000192796"/>
    </source>
</evidence>
<dbReference type="OrthoDB" id="9145816at2"/>
<dbReference type="STRING" id="1703345.A3860_11600"/>
<dbReference type="RefSeq" id="WP_081156161.1">
    <property type="nucleotide sequence ID" value="NZ_LVYD01000124.1"/>
</dbReference>
<organism evidence="2 3">
    <name type="scientific">Niastella vici</name>
    <dbReference type="NCBI Taxonomy" id="1703345"/>
    <lineage>
        <taxon>Bacteria</taxon>
        <taxon>Pseudomonadati</taxon>
        <taxon>Bacteroidota</taxon>
        <taxon>Chitinophagia</taxon>
        <taxon>Chitinophagales</taxon>
        <taxon>Chitinophagaceae</taxon>
        <taxon>Niastella</taxon>
    </lineage>
</organism>
<comment type="caution">
    <text evidence="2">The sequence shown here is derived from an EMBL/GenBank/DDBJ whole genome shotgun (WGS) entry which is preliminary data.</text>
</comment>
<dbReference type="GO" id="GO:0046556">
    <property type="term" value="F:alpha-L-arabinofuranosidase activity"/>
    <property type="evidence" value="ECO:0007669"/>
    <property type="project" value="InterPro"/>
</dbReference>
<sequence>MKTVVTKLRALHCVMAPLLICIYLTRPEILFAQNILDRTGNPTATPLVAFSLRQLSSAYTGNAIQVRRSSDNSSMDIGFTAAGDLDTVKLKNFVGSGDGYVTTWYDQSGNGLDATQPNLALQPTVMVGGTIKLNDNTPQVIRIVPNPVENEAVIGCIVPVSGPVEVQLRDMTGIMMIHRTFTAKKGENVLRLTNLNGVPRGTYIMRLVQGEAVGIGKVIKQ</sequence>
<name>A0A1V9FFR7_9BACT</name>